<evidence type="ECO:0000313" key="3">
    <source>
        <dbReference type="Proteomes" id="UP000248423"/>
    </source>
</evidence>
<evidence type="ECO:0000313" key="2">
    <source>
        <dbReference type="EMBL" id="PYI04053.1"/>
    </source>
</evidence>
<keyword evidence="3" id="KW-1185">Reference proteome</keyword>
<reference evidence="2 3" key="1">
    <citation type="submission" date="2018-02" db="EMBL/GenBank/DDBJ databases">
        <title>The genomes of Aspergillus section Nigri reveals drivers in fungal speciation.</title>
        <authorList>
            <consortium name="DOE Joint Genome Institute"/>
            <person name="Vesth T.C."/>
            <person name="Nybo J."/>
            <person name="Theobald S."/>
            <person name="Brandl J."/>
            <person name="Frisvad J.C."/>
            <person name="Nielsen K.F."/>
            <person name="Lyhne E.K."/>
            <person name="Kogle M.E."/>
            <person name="Kuo A."/>
            <person name="Riley R."/>
            <person name="Clum A."/>
            <person name="Nolan M."/>
            <person name="Lipzen A."/>
            <person name="Salamov A."/>
            <person name="Henrissat B."/>
            <person name="Wiebenga A."/>
            <person name="De vries R.P."/>
            <person name="Grigoriev I.V."/>
            <person name="Mortensen U.H."/>
            <person name="Andersen M.R."/>
            <person name="Baker S.E."/>
        </authorList>
    </citation>
    <scope>NUCLEOTIDE SEQUENCE [LARGE SCALE GENOMIC DNA]</scope>
    <source>
        <strain evidence="2 3">CBS 121057</strain>
    </source>
</reference>
<proteinExistence type="predicted"/>
<evidence type="ECO:0000256" key="1">
    <source>
        <dbReference type="SAM" id="MobiDB-lite"/>
    </source>
</evidence>
<feature type="compositionally biased region" description="Basic and acidic residues" evidence="1">
    <location>
        <begin position="98"/>
        <end position="111"/>
    </location>
</feature>
<name>A0A319FCM5_ASPSB</name>
<organism evidence="2 3">
    <name type="scientific">Aspergillus sclerotiicarbonarius (strain CBS 121057 / IBT 28362)</name>
    <dbReference type="NCBI Taxonomy" id="1448318"/>
    <lineage>
        <taxon>Eukaryota</taxon>
        <taxon>Fungi</taxon>
        <taxon>Dikarya</taxon>
        <taxon>Ascomycota</taxon>
        <taxon>Pezizomycotina</taxon>
        <taxon>Eurotiomycetes</taxon>
        <taxon>Eurotiomycetidae</taxon>
        <taxon>Eurotiales</taxon>
        <taxon>Aspergillaceae</taxon>
        <taxon>Aspergillus</taxon>
        <taxon>Aspergillus subgen. Circumdati</taxon>
    </lineage>
</organism>
<gene>
    <name evidence="2" type="ORF">BO78DRAFT_179122</name>
</gene>
<dbReference type="AlphaFoldDB" id="A0A319FCM5"/>
<dbReference type="EMBL" id="KZ826373">
    <property type="protein sequence ID" value="PYI04053.1"/>
    <property type="molecule type" value="Genomic_DNA"/>
</dbReference>
<dbReference type="VEuPathDB" id="FungiDB:BO78DRAFT_179122"/>
<feature type="region of interest" description="Disordered" evidence="1">
    <location>
        <begin position="98"/>
        <end position="146"/>
    </location>
</feature>
<dbReference type="Proteomes" id="UP000248423">
    <property type="component" value="Unassembled WGS sequence"/>
</dbReference>
<accession>A0A319FCM5</accession>
<protein>
    <submittedName>
        <fullName evidence="2">Uncharacterized protein</fullName>
    </submittedName>
</protein>
<sequence length="146" mass="15788">MDRPHRGVAMQNWIGIANKDIALVRRDASRGELRGKGSTAPKTLWASSPRVQGAIPNTGEIRWLVVCSPPVSTNNTASVPAVNWAGGSLGVNRATEKIIKNRNQKQWESKKTNRPPYTHGPRPSILQTQEPPPIGAVPSSGRTIVA</sequence>